<evidence type="ECO:0000313" key="3">
    <source>
        <dbReference type="Proteomes" id="UP000198282"/>
    </source>
</evidence>
<evidence type="ECO:0000256" key="1">
    <source>
        <dbReference type="SAM" id="MobiDB-lite"/>
    </source>
</evidence>
<reference evidence="2 3" key="1">
    <citation type="submission" date="2017-06" db="EMBL/GenBank/DDBJ databases">
        <authorList>
            <person name="Kim H.J."/>
            <person name="Triplett B.A."/>
        </authorList>
    </citation>
    <scope>NUCLEOTIDE SEQUENCE [LARGE SCALE GENOMIC DNA]</scope>
    <source>
        <strain evidence="2 3">CGMCC 4.2132</strain>
    </source>
</reference>
<feature type="compositionally biased region" description="Basic and acidic residues" evidence="1">
    <location>
        <begin position="56"/>
        <end position="66"/>
    </location>
</feature>
<organism evidence="2 3">
    <name type="scientific">Streptosporangium subroseum</name>
    <dbReference type="NCBI Taxonomy" id="106412"/>
    <lineage>
        <taxon>Bacteria</taxon>
        <taxon>Bacillati</taxon>
        <taxon>Actinomycetota</taxon>
        <taxon>Actinomycetes</taxon>
        <taxon>Streptosporangiales</taxon>
        <taxon>Streptosporangiaceae</taxon>
        <taxon>Streptosporangium</taxon>
    </lineage>
</organism>
<gene>
    <name evidence="2" type="ORF">SAMN05216276_101463</name>
</gene>
<protein>
    <submittedName>
        <fullName evidence="2">Uncharacterized protein</fullName>
    </submittedName>
</protein>
<name>A0A239GN58_9ACTN</name>
<dbReference type="EMBL" id="FZOD01000014">
    <property type="protein sequence ID" value="SNS70305.1"/>
    <property type="molecule type" value="Genomic_DNA"/>
</dbReference>
<keyword evidence="3" id="KW-1185">Reference proteome</keyword>
<evidence type="ECO:0000313" key="2">
    <source>
        <dbReference type="EMBL" id="SNS70305.1"/>
    </source>
</evidence>
<accession>A0A239GN58</accession>
<feature type="region of interest" description="Disordered" evidence="1">
    <location>
        <begin position="1"/>
        <end position="91"/>
    </location>
</feature>
<proteinExistence type="predicted"/>
<sequence length="91" mass="9461">MIDEGEVSEETARDDLPEEDSMPPAPRGIDGESRVVAERSGADTSFPERPLLADPDNERRSTHADDGSGDGGGGDEASGKRAPEPEVGPAS</sequence>
<dbReference type="AlphaFoldDB" id="A0A239GN58"/>
<dbReference type="Proteomes" id="UP000198282">
    <property type="component" value="Unassembled WGS sequence"/>
</dbReference>
<dbReference type="RefSeq" id="WP_089208198.1">
    <property type="nucleotide sequence ID" value="NZ_FZOD01000014.1"/>
</dbReference>
<dbReference type="OrthoDB" id="3542753at2"/>
<feature type="compositionally biased region" description="Basic and acidic residues" evidence="1">
    <location>
        <begin position="29"/>
        <end position="41"/>
    </location>
</feature>